<accession>A0ABW9JXS6</accession>
<protein>
    <submittedName>
        <fullName evidence="1">Uncharacterized protein</fullName>
    </submittedName>
</protein>
<evidence type="ECO:0000313" key="1">
    <source>
        <dbReference type="EMBL" id="MFN1215712.1"/>
    </source>
</evidence>
<evidence type="ECO:0000313" key="2">
    <source>
        <dbReference type="Proteomes" id="UP001634154"/>
    </source>
</evidence>
<reference evidence="1 2" key="1">
    <citation type="submission" date="2024-12" db="EMBL/GenBank/DDBJ databases">
        <title>Draft genome sequence of Chryseobacterium kwangjuense AG447.</title>
        <authorList>
            <person name="Cheptsov V.S."/>
            <person name="Belov A."/>
            <person name="Zavarzina A.G."/>
        </authorList>
    </citation>
    <scope>NUCLEOTIDE SEQUENCE [LARGE SCALE GENOMIC DNA]</scope>
    <source>
        <strain evidence="1 2">AG447</strain>
    </source>
</reference>
<gene>
    <name evidence="1" type="ORF">ACKW6Q_01885</name>
</gene>
<keyword evidence="2" id="KW-1185">Reference proteome</keyword>
<comment type="caution">
    <text evidence="1">The sequence shown here is derived from an EMBL/GenBank/DDBJ whole genome shotgun (WGS) entry which is preliminary data.</text>
</comment>
<name>A0ABW9JXS6_9FLAO</name>
<dbReference type="EMBL" id="JBJXVJ010000001">
    <property type="protein sequence ID" value="MFN1215712.1"/>
    <property type="molecule type" value="Genomic_DNA"/>
</dbReference>
<proteinExistence type="predicted"/>
<dbReference type="PROSITE" id="PS51257">
    <property type="entry name" value="PROKAR_LIPOPROTEIN"/>
    <property type="match status" value="1"/>
</dbReference>
<dbReference type="Proteomes" id="UP001634154">
    <property type="component" value="Unassembled WGS sequence"/>
</dbReference>
<sequence>MKIIKLLPYIFIYIFTISCGQNTAKNNESEIMKNYQYKTDKRTVYGMDLTVPGPYELYINDIVARKDYGTGMHNTFIEINPYVLKSGTYKFTLKLLPMPSELEKGGIQPSTIDFLKVAISSYEKTGTKKQGESYEKIKIYPITKIKEPVPFYEVKGEFSVNLPYELEGWSKGQNLSKIDKAELEKKVVAFYKKLRNSLNTGNYKLFNESGSQRTSETYVFNYTPSEEIAKFEEENNADLKNCKDRMAPIEDYSLKIYGDGKLVMLERNLRTELYGIEKNIVGLNALIRKGKVKGYKEFPTLLYLPEGSNEFVIIRK</sequence>
<organism evidence="1 2">
    <name type="scientific">Chryseobacterium kwangjuense</name>
    <dbReference type="NCBI Taxonomy" id="267125"/>
    <lineage>
        <taxon>Bacteria</taxon>
        <taxon>Pseudomonadati</taxon>
        <taxon>Bacteroidota</taxon>
        <taxon>Flavobacteriia</taxon>
        <taxon>Flavobacteriales</taxon>
        <taxon>Weeksellaceae</taxon>
        <taxon>Chryseobacterium group</taxon>
        <taxon>Chryseobacterium</taxon>
    </lineage>
</organism>
<dbReference type="RefSeq" id="WP_409355495.1">
    <property type="nucleotide sequence ID" value="NZ_JBJXVJ010000001.1"/>
</dbReference>